<reference evidence="1" key="2">
    <citation type="journal article" date="2015" name="Data Brief">
        <title>Shoot transcriptome of the giant reed, Arundo donax.</title>
        <authorList>
            <person name="Barrero R.A."/>
            <person name="Guerrero F.D."/>
            <person name="Moolhuijzen P."/>
            <person name="Goolsby J.A."/>
            <person name="Tidwell J."/>
            <person name="Bellgard S.E."/>
            <person name="Bellgard M.I."/>
        </authorList>
    </citation>
    <scope>NUCLEOTIDE SEQUENCE</scope>
    <source>
        <tissue evidence="1">Shoot tissue taken approximately 20 cm above the soil surface</tissue>
    </source>
</reference>
<accession>A0A0A9CQQ8</accession>
<organism evidence="1">
    <name type="scientific">Arundo donax</name>
    <name type="common">Giant reed</name>
    <name type="synonym">Donax arundinaceus</name>
    <dbReference type="NCBI Taxonomy" id="35708"/>
    <lineage>
        <taxon>Eukaryota</taxon>
        <taxon>Viridiplantae</taxon>
        <taxon>Streptophyta</taxon>
        <taxon>Embryophyta</taxon>
        <taxon>Tracheophyta</taxon>
        <taxon>Spermatophyta</taxon>
        <taxon>Magnoliopsida</taxon>
        <taxon>Liliopsida</taxon>
        <taxon>Poales</taxon>
        <taxon>Poaceae</taxon>
        <taxon>PACMAD clade</taxon>
        <taxon>Arundinoideae</taxon>
        <taxon>Arundineae</taxon>
        <taxon>Arundo</taxon>
    </lineage>
</organism>
<sequence length="105" mass="13250">MKCRTTRLRTIMLRNHFLRRSKCVHLQRMPMLPRRKWMLLQRRRLLEQLLVWMEMLRRVLRRLLCEGRRLLEQLLVWMEMLKRVLRRLLCEGRRLQRDLCTLNKG</sequence>
<reference evidence="1" key="1">
    <citation type="submission" date="2014-09" db="EMBL/GenBank/DDBJ databases">
        <authorList>
            <person name="Magalhaes I.L.F."/>
            <person name="Oliveira U."/>
            <person name="Santos F.R."/>
            <person name="Vidigal T.H.D.A."/>
            <person name="Brescovit A.D."/>
            <person name="Santos A.J."/>
        </authorList>
    </citation>
    <scope>NUCLEOTIDE SEQUENCE</scope>
    <source>
        <tissue evidence="1">Shoot tissue taken approximately 20 cm above the soil surface</tissue>
    </source>
</reference>
<protein>
    <submittedName>
        <fullName evidence="1">Pco079824</fullName>
    </submittedName>
</protein>
<dbReference type="EMBL" id="GBRH01219969">
    <property type="protein sequence ID" value="JAD77926.1"/>
    <property type="molecule type" value="Transcribed_RNA"/>
</dbReference>
<proteinExistence type="predicted"/>
<name>A0A0A9CQQ8_ARUDO</name>
<evidence type="ECO:0000313" key="1">
    <source>
        <dbReference type="EMBL" id="JAD77926.1"/>
    </source>
</evidence>
<dbReference type="AlphaFoldDB" id="A0A0A9CQQ8"/>